<keyword evidence="6" id="KW-1185">Reference proteome</keyword>
<keyword evidence="2" id="KW-0274">FAD</keyword>
<dbReference type="AlphaFoldDB" id="A0A853FUM4"/>
<dbReference type="Gene3D" id="3.30.43.10">
    <property type="entry name" value="Uridine Diphospho-n-acetylenolpyruvylglucosamine Reductase, domain 2"/>
    <property type="match status" value="1"/>
</dbReference>
<proteinExistence type="predicted"/>
<gene>
    <name evidence="5" type="ORF">H0A72_10145</name>
</gene>
<dbReference type="Gene3D" id="3.30.390.50">
    <property type="entry name" value="CO dehydrogenase flavoprotein, C-terminal domain"/>
    <property type="match status" value="1"/>
</dbReference>
<dbReference type="Gene3D" id="3.30.465.10">
    <property type="match status" value="1"/>
</dbReference>
<dbReference type="InterPro" id="IPR051312">
    <property type="entry name" value="Diverse_Substr_Oxidored"/>
</dbReference>
<reference evidence="5 6" key="1">
    <citation type="submission" date="2020-07" db="EMBL/GenBank/DDBJ databases">
        <title>Taxonomic revisions and descriptions of new bacterial species based on genomic comparisons in the high-G+C-content subgroup of the family Alcaligenaceae.</title>
        <authorList>
            <person name="Szabo A."/>
            <person name="Felfoldi T."/>
        </authorList>
    </citation>
    <scope>NUCLEOTIDE SEQUENCE [LARGE SCALE GENOMIC DNA]</scope>
    <source>
        <strain evidence="5 6">LMG 24012</strain>
    </source>
</reference>
<evidence type="ECO:0000256" key="2">
    <source>
        <dbReference type="ARBA" id="ARBA00022827"/>
    </source>
</evidence>
<dbReference type="Pfam" id="PF00941">
    <property type="entry name" value="FAD_binding_5"/>
    <property type="match status" value="1"/>
</dbReference>
<sequence>MKPSAFVYRRPAGIEEALELLRQHPDDARVIAGGQSLVPAMNLRMATPGMLVDLAGVKELSALELDGAGRLVAGAMVAHNRFLRDERVKSGWPAIGLAVRHVAHEQIRNRGTIGGSLCHADPAAEWAAVCLLLDAEMSLAGPQGARSVAADDFVRGVYETALKPGEILSRIRFPAPLGRWRWGFHEIARRRGDFALAGALVGLNVDENDVVQAGRLVVFAVEDRARRLDAALSTLIGRGIADIDTELIGLSAAASVDPRSDMHASADQRCHLVHSCVTHALAGAGVRPAGSDPSTPTWSNQ</sequence>
<accession>A0A853FUM4</accession>
<dbReference type="PANTHER" id="PTHR42659">
    <property type="entry name" value="XANTHINE DEHYDROGENASE SUBUNIT C-RELATED"/>
    <property type="match status" value="1"/>
</dbReference>
<dbReference type="InterPro" id="IPR016169">
    <property type="entry name" value="FAD-bd_PCMH_sub2"/>
</dbReference>
<comment type="caution">
    <text evidence="5">The sequence shown here is derived from an EMBL/GenBank/DDBJ whole genome shotgun (WGS) entry which is preliminary data.</text>
</comment>
<keyword evidence="1" id="KW-0285">Flavoprotein</keyword>
<dbReference type="PANTHER" id="PTHR42659:SF2">
    <property type="entry name" value="XANTHINE DEHYDROGENASE SUBUNIT C-RELATED"/>
    <property type="match status" value="1"/>
</dbReference>
<feature type="domain" description="FAD-binding PCMH-type" evidence="4">
    <location>
        <begin position="1"/>
        <end position="178"/>
    </location>
</feature>
<protein>
    <submittedName>
        <fullName evidence="5">Xanthine dehydrogenase family protein subunit M</fullName>
    </submittedName>
</protein>
<dbReference type="RefSeq" id="WP_180154977.1">
    <property type="nucleotide sequence ID" value="NZ_JACCEM010000005.1"/>
</dbReference>
<evidence type="ECO:0000313" key="6">
    <source>
        <dbReference type="Proteomes" id="UP000559809"/>
    </source>
</evidence>
<dbReference type="GO" id="GO:0071949">
    <property type="term" value="F:FAD binding"/>
    <property type="evidence" value="ECO:0007669"/>
    <property type="project" value="InterPro"/>
</dbReference>
<dbReference type="GO" id="GO:0016491">
    <property type="term" value="F:oxidoreductase activity"/>
    <property type="evidence" value="ECO:0007669"/>
    <property type="project" value="UniProtKB-KW"/>
</dbReference>
<keyword evidence="3" id="KW-0560">Oxidoreductase</keyword>
<dbReference type="PROSITE" id="PS51387">
    <property type="entry name" value="FAD_PCMH"/>
    <property type="match status" value="1"/>
</dbReference>
<evidence type="ECO:0000259" key="4">
    <source>
        <dbReference type="PROSITE" id="PS51387"/>
    </source>
</evidence>
<dbReference type="SUPFAM" id="SSF55447">
    <property type="entry name" value="CO dehydrogenase flavoprotein C-terminal domain-like"/>
    <property type="match status" value="1"/>
</dbReference>
<dbReference type="EMBL" id="JACCEM010000005">
    <property type="protein sequence ID" value="NYT49664.1"/>
    <property type="molecule type" value="Genomic_DNA"/>
</dbReference>
<dbReference type="InterPro" id="IPR036683">
    <property type="entry name" value="CO_DH_flav_C_dom_sf"/>
</dbReference>
<name>A0A853FUM4_9BURK</name>
<dbReference type="InterPro" id="IPR016167">
    <property type="entry name" value="FAD-bd_PCMH_sub1"/>
</dbReference>
<dbReference type="InterPro" id="IPR002346">
    <property type="entry name" value="Mopterin_DH_FAD-bd"/>
</dbReference>
<dbReference type="SMART" id="SM01092">
    <property type="entry name" value="CO_deh_flav_C"/>
    <property type="match status" value="1"/>
</dbReference>
<organism evidence="5 6">
    <name type="scientific">Parapusillimonas granuli</name>
    <dbReference type="NCBI Taxonomy" id="380911"/>
    <lineage>
        <taxon>Bacteria</taxon>
        <taxon>Pseudomonadati</taxon>
        <taxon>Pseudomonadota</taxon>
        <taxon>Betaproteobacteria</taxon>
        <taxon>Burkholderiales</taxon>
        <taxon>Alcaligenaceae</taxon>
        <taxon>Parapusillimonas</taxon>
    </lineage>
</organism>
<dbReference type="Pfam" id="PF03450">
    <property type="entry name" value="CO_deh_flav_C"/>
    <property type="match status" value="1"/>
</dbReference>
<dbReference type="Proteomes" id="UP000559809">
    <property type="component" value="Unassembled WGS sequence"/>
</dbReference>
<evidence type="ECO:0000313" key="5">
    <source>
        <dbReference type="EMBL" id="NYT49664.1"/>
    </source>
</evidence>
<dbReference type="InterPro" id="IPR036318">
    <property type="entry name" value="FAD-bd_PCMH-like_sf"/>
</dbReference>
<dbReference type="InterPro" id="IPR016166">
    <property type="entry name" value="FAD-bd_PCMH"/>
</dbReference>
<dbReference type="InterPro" id="IPR005107">
    <property type="entry name" value="CO_DH_flav_C"/>
</dbReference>
<evidence type="ECO:0000256" key="3">
    <source>
        <dbReference type="ARBA" id="ARBA00023002"/>
    </source>
</evidence>
<dbReference type="SUPFAM" id="SSF56176">
    <property type="entry name" value="FAD-binding/transporter-associated domain-like"/>
    <property type="match status" value="1"/>
</dbReference>
<evidence type="ECO:0000256" key="1">
    <source>
        <dbReference type="ARBA" id="ARBA00022630"/>
    </source>
</evidence>